<keyword evidence="2" id="KW-1185">Reference proteome</keyword>
<evidence type="ECO:0000313" key="2">
    <source>
        <dbReference type="Proteomes" id="UP001422759"/>
    </source>
</evidence>
<comment type="caution">
    <text evidence="1">The sequence shown here is derived from an EMBL/GenBank/DDBJ whole genome shotgun (WGS) entry which is preliminary data.</text>
</comment>
<proteinExistence type="predicted"/>
<accession>A0ABP5KS67</accession>
<gene>
    <name evidence="1" type="ORF">GCM10009760_16170</name>
</gene>
<protein>
    <submittedName>
        <fullName evidence="1">Uncharacterized protein</fullName>
    </submittedName>
</protein>
<dbReference type="Proteomes" id="UP001422759">
    <property type="component" value="Unassembled WGS sequence"/>
</dbReference>
<dbReference type="EMBL" id="BAAANT010000006">
    <property type="protein sequence ID" value="GAA2136555.1"/>
    <property type="molecule type" value="Genomic_DNA"/>
</dbReference>
<name>A0ABP5KS67_9ACTN</name>
<reference evidence="2" key="1">
    <citation type="journal article" date="2019" name="Int. J. Syst. Evol. Microbiol.">
        <title>The Global Catalogue of Microorganisms (GCM) 10K type strain sequencing project: providing services to taxonomists for standard genome sequencing and annotation.</title>
        <authorList>
            <consortium name="The Broad Institute Genomics Platform"/>
            <consortium name="The Broad Institute Genome Sequencing Center for Infectious Disease"/>
            <person name="Wu L."/>
            <person name="Ma J."/>
        </authorList>
    </citation>
    <scope>NUCLEOTIDE SEQUENCE [LARGE SCALE GENOMIC DNA]</scope>
    <source>
        <strain evidence="2">JCM 14560</strain>
    </source>
</reference>
<sequence>MSGDGTGEDRGRSTERLLGLIREHRDGIRAQLGEEGYAVLLSRLEALAAAADDRARRKALQGVRRALTALEFDHPVRAALESARLVAAPPAPVDAAAAYELLAWLSAPAPEAGPEAAPAPAETRPDHLRLGARTLSAQEARDRCGGPPPPELIRVPDARADDRYPQFQFTADGGAPYEVVLEVNRLLLADIDPWGAGAWWLGDNSWLGAAPASLLGHLPDHRLVGAATQLVEGE</sequence>
<organism evidence="1 2">
    <name type="scientific">Kitasatospora kazusensis</name>
    <dbReference type="NCBI Taxonomy" id="407974"/>
    <lineage>
        <taxon>Bacteria</taxon>
        <taxon>Bacillati</taxon>
        <taxon>Actinomycetota</taxon>
        <taxon>Actinomycetes</taxon>
        <taxon>Kitasatosporales</taxon>
        <taxon>Streptomycetaceae</taxon>
        <taxon>Kitasatospora</taxon>
    </lineage>
</organism>
<evidence type="ECO:0000313" key="1">
    <source>
        <dbReference type="EMBL" id="GAA2136555.1"/>
    </source>
</evidence>
<dbReference type="RefSeq" id="WP_344462296.1">
    <property type="nucleotide sequence ID" value="NZ_BAAANT010000006.1"/>
</dbReference>